<dbReference type="Pfam" id="PF02458">
    <property type="entry name" value="Transferase"/>
    <property type="match status" value="1"/>
</dbReference>
<keyword evidence="3" id="KW-0012">Acyltransferase</keyword>
<evidence type="ECO:0000256" key="1">
    <source>
        <dbReference type="ARBA" id="ARBA00009861"/>
    </source>
</evidence>
<accession>A0A7I8IYN6</accession>
<dbReference type="Gene3D" id="3.30.559.10">
    <property type="entry name" value="Chloramphenicol acetyltransferase-like domain"/>
    <property type="match status" value="1"/>
</dbReference>
<dbReference type="GO" id="GO:0016747">
    <property type="term" value="F:acyltransferase activity, transferring groups other than amino-acyl groups"/>
    <property type="evidence" value="ECO:0007669"/>
    <property type="project" value="TreeGrafter"/>
</dbReference>
<dbReference type="AlphaFoldDB" id="A0A7I8IYN6"/>
<evidence type="ECO:0000313" key="5">
    <source>
        <dbReference type="Proteomes" id="UP001189122"/>
    </source>
</evidence>
<keyword evidence="2" id="KW-0808">Transferase</keyword>
<dbReference type="PANTHER" id="PTHR31642">
    <property type="entry name" value="TRICHOTHECENE 3-O-ACETYLTRANSFERASE"/>
    <property type="match status" value="1"/>
</dbReference>
<proteinExistence type="inferred from homology"/>
<gene>
    <name evidence="4" type="ORF">SI7747_07009469</name>
</gene>
<dbReference type="Proteomes" id="UP001189122">
    <property type="component" value="Unassembled WGS sequence"/>
</dbReference>
<organism evidence="4">
    <name type="scientific">Spirodela intermedia</name>
    <name type="common">Intermediate duckweed</name>
    <dbReference type="NCBI Taxonomy" id="51605"/>
    <lineage>
        <taxon>Eukaryota</taxon>
        <taxon>Viridiplantae</taxon>
        <taxon>Streptophyta</taxon>
        <taxon>Embryophyta</taxon>
        <taxon>Tracheophyta</taxon>
        <taxon>Spermatophyta</taxon>
        <taxon>Magnoliopsida</taxon>
        <taxon>Liliopsida</taxon>
        <taxon>Araceae</taxon>
        <taxon>Lemnoideae</taxon>
        <taxon>Spirodela</taxon>
    </lineage>
</organism>
<sequence length="374" mass="39881">MVSKNEGNGSTAEAVVTEGRMSTVVPGQMTGHGRVLQLTNLDLALKLHYLRMLKNPMFRLMEPYFPACGRIRRSSSGRPVLKCNDGGVRFVEARCGKILGPDLSFSPPVAVQVFHSVQVWGLAVGFSWSHVLGDAVSAARFAGNCFRAINGDPPPQLRQLYKSPARIELPGAPFSAAATPLSVRAVDTVNGCWLPAGEVKMESLSLEISGDQVEVLREKTLARRSFDAIAAVVWRSLARIRERAGSPGRWLLGNDQAVGVMRAAELSPAAADLSELAKLLAGGFSDETPAIEAFAEAESGGLPDLILYGANLSFVDLEDLPVYDVAVRGQRPVFVNFTIEGVGGEGSVLVFRGGGSDGGGRTVNAVLPAARRRR</sequence>
<name>A0A7I8IYN6_SPIIN</name>
<protein>
    <submittedName>
        <fullName evidence="4">Uncharacterized protein</fullName>
    </submittedName>
</protein>
<dbReference type="InterPro" id="IPR050317">
    <property type="entry name" value="Plant_Fungal_Acyltransferase"/>
</dbReference>
<evidence type="ECO:0000256" key="2">
    <source>
        <dbReference type="ARBA" id="ARBA00022679"/>
    </source>
</evidence>
<comment type="similarity">
    <text evidence="1">Belongs to the plant acyltransferase family.</text>
</comment>
<reference evidence="4 5" key="1">
    <citation type="submission" date="2019-12" db="EMBL/GenBank/DDBJ databases">
        <authorList>
            <person name="Scholz U."/>
            <person name="Mascher M."/>
            <person name="Fiebig A."/>
        </authorList>
    </citation>
    <scope>NUCLEOTIDE SEQUENCE</scope>
</reference>
<dbReference type="EMBL" id="LR743594">
    <property type="protein sequence ID" value="CAA2623542.1"/>
    <property type="molecule type" value="Genomic_DNA"/>
</dbReference>
<dbReference type="InterPro" id="IPR023213">
    <property type="entry name" value="CAT-like_dom_sf"/>
</dbReference>
<dbReference type="PANTHER" id="PTHR31642:SF115">
    <property type="entry name" value="PROTEIN ECERIFERUM 26-LIKE"/>
    <property type="match status" value="1"/>
</dbReference>
<dbReference type="EMBL" id="CACRZD030000007">
    <property type="protein sequence ID" value="CAA6663084.1"/>
    <property type="molecule type" value="Genomic_DNA"/>
</dbReference>
<evidence type="ECO:0000256" key="3">
    <source>
        <dbReference type="ARBA" id="ARBA00023315"/>
    </source>
</evidence>
<keyword evidence="5" id="KW-1185">Reference proteome</keyword>
<evidence type="ECO:0000313" key="4">
    <source>
        <dbReference type="EMBL" id="CAA2623542.1"/>
    </source>
</evidence>